<evidence type="ECO:0000256" key="2">
    <source>
        <dbReference type="SAM" id="MobiDB-lite"/>
    </source>
</evidence>
<evidence type="ECO:0000256" key="1">
    <source>
        <dbReference type="SAM" id="Coils"/>
    </source>
</evidence>
<proteinExistence type="predicted"/>
<keyword evidence="1" id="KW-0175">Coiled coil</keyword>
<name>A0A4Y7SC96_COPMI</name>
<comment type="caution">
    <text evidence="3">The sequence shown here is derived from an EMBL/GenBank/DDBJ whole genome shotgun (WGS) entry which is preliminary data.</text>
</comment>
<evidence type="ECO:0000313" key="4">
    <source>
        <dbReference type="Proteomes" id="UP000298030"/>
    </source>
</evidence>
<keyword evidence="4" id="KW-1185">Reference proteome</keyword>
<evidence type="ECO:0000313" key="3">
    <source>
        <dbReference type="EMBL" id="TEB19236.1"/>
    </source>
</evidence>
<reference evidence="3 4" key="1">
    <citation type="journal article" date="2019" name="Nat. Ecol. Evol.">
        <title>Megaphylogeny resolves global patterns of mushroom evolution.</title>
        <authorList>
            <person name="Varga T."/>
            <person name="Krizsan K."/>
            <person name="Foldi C."/>
            <person name="Dima B."/>
            <person name="Sanchez-Garcia M."/>
            <person name="Sanchez-Ramirez S."/>
            <person name="Szollosi G.J."/>
            <person name="Szarkandi J.G."/>
            <person name="Papp V."/>
            <person name="Albert L."/>
            <person name="Andreopoulos W."/>
            <person name="Angelini C."/>
            <person name="Antonin V."/>
            <person name="Barry K.W."/>
            <person name="Bougher N.L."/>
            <person name="Buchanan P."/>
            <person name="Buyck B."/>
            <person name="Bense V."/>
            <person name="Catcheside P."/>
            <person name="Chovatia M."/>
            <person name="Cooper J."/>
            <person name="Damon W."/>
            <person name="Desjardin D."/>
            <person name="Finy P."/>
            <person name="Geml J."/>
            <person name="Haridas S."/>
            <person name="Hughes K."/>
            <person name="Justo A."/>
            <person name="Karasinski D."/>
            <person name="Kautmanova I."/>
            <person name="Kiss B."/>
            <person name="Kocsube S."/>
            <person name="Kotiranta H."/>
            <person name="LaButti K.M."/>
            <person name="Lechner B.E."/>
            <person name="Liimatainen K."/>
            <person name="Lipzen A."/>
            <person name="Lukacs Z."/>
            <person name="Mihaltcheva S."/>
            <person name="Morgado L.N."/>
            <person name="Niskanen T."/>
            <person name="Noordeloos M.E."/>
            <person name="Ohm R.A."/>
            <person name="Ortiz-Santana B."/>
            <person name="Ovrebo C."/>
            <person name="Racz N."/>
            <person name="Riley R."/>
            <person name="Savchenko A."/>
            <person name="Shiryaev A."/>
            <person name="Soop K."/>
            <person name="Spirin V."/>
            <person name="Szebenyi C."/>
            <person name="Tomsovsky M."/>
            <person name="Tulloss R.E."/>
            <person name="Uehling J."/>
            <person name="Grigoriev I.V."/>
            <person name="Vagvolgyi C."/>
            <person name="Papp T."/>
            <person name="Martin F.M."/>
            <person name="Miettinen O."/>
            <person name="Hibbett D.S."/>
            <person name="Nagy L.G."/>
        </authorList>
    </citation>
    <scope>NUCLEOTIDE SEQUENCE [LARGE SCALE GENOMIC DNA]</scope>
    <source>
        <strain evidence="3 4">FP101781</strain>
    </source>
</reference>
<feature type="coiled-coil region" evidence="1">
    <location>
        <begin position="85"/>
        <end position="119"/>
    </location>
</feature>
<dbReference type="EMBL" id="QPFP01000202">
    <property type="protein sequence ID" value="TEB19236.1"/>
    <property type="molecule type" value="Genomic_DNA"/>
</dbReference>
<protein>
    <submittedName>
        <fullName evidence="3">Uncharacterized protein</fullName>
    </submittedName>
</protein>
<sequence>MTCDLQKKLSGQEGSGSKPADKVANEDSVTESETEPESPLPSAKGKALSKPLTSARPTPASKAVPKPSTAHSSYCANCSYLQRTINDLQDALKETREVLHEAQKNRLSYMRDLQEATVEINTYKSLLLQTAHSLKREATCPTAWKFEGRH</sequence>
<organism evidence="3 4">
    <name type="scientific">Coprinellus micaceus</name>
    <name type="common">Glistening ink-cap mushroom</name>
    <name type="synonym">Coprinus micaceus</name>
    <dbReference type="NCBI Taxonomy" id="71717"/>
    <lineage>
        <taxon>Eukaryota</taxon>
        <taxon>Fungi</taxon>
        <taxon>Dikarya</taxon>
        <taxon>Basidiomycota</taxon>
        <taxon>Agaricomycotina</taxon>
        <taxon>Agaricomycetes</taxon>
        <taxon>Agaricomycetidae</taxon>
        <taxon>Agaricales</taxon>
        <taxon>Agaricineae</taxon>
        <taxon>Psathyrellaceae</taxon>
        <taxon>Coprinellus</taxon>
    </lineage>
</organism>
<dbReference type="Proteomes" id="UP000298030">
    <property type="component" value="Unassembled WGS sequence"/>
</dbReference>
<accession>A0A4Y7SC96</accession>
<feature type="region of interest" description="Disordered" evidence="2">
    <location>
        <begin position="1"/>
        <end position="72"/>
    </location>
</feature>
<gene>
    <name evidence="3" type="ORF">FA13DRAFT_1719043</name>
</gene>
<dbReference type="AlphaFoldDB" id="A0A4Y7SC96"/>